<name>A0A7G9WJQ5_9FIRM</name>
<dbReference type="EMBL" id="CP060696">
    <property type="protein sequence ID" value="QNO18917.1"/>
    <property type="molecule type" value="Genomic_DNA"/>
</dbReference>
<dbReference type="Proteomes" id="UP000516046">
    <property type="component" value="Chromosome"/>
</dbReference>
<evidence type="ECO:0000313" key="1">
    <source>
        <dbReference type="EMBL" id="QNO18917.1"/>
    </source>
</evidence>
<dbReference type="AlphaFoldDB" id="A0A7G9WJQ5"/>
<dbReference type="RefSeq" id="WP_212507986.1">
    <property type="nucleotide sequence ID" value="NZ_CP060696.1"/>
</dbReference>
<reference evidence="1 2" key="1">
    <citation type="submission" date="2020-08" db="EMBL/GenBank/DDBJ databases">
        <authorList>
            <person name="Ren C."/>
            <person name="Gu Y."/>
            <person name="Xu Y."/>
        </authorList>
    </citation>
    <scope>NUCLEOTIDE SEQUENCE [LARGE SCALE GENOMIC DNA]</scope>
    <source>
        <strain evidence="1 2">LBM18003</strain>
    </source>
</reference>
<evidence type="ECO:0000313" key="2">
    <source>
        <dbReference type="Proteomes" id="UP000516046"/>
    </source>
</evidence>
<proteinExistence type="predicted"/>
<dbReference type="KEGG" id="caml:H6X83_04620"/>
<accession>A0A7G9WJQ5</accession>
<protein>
    <submittedName>
        <fullName evidence="1">Uncharacterized protein</fullName>
    </submittedName>
</protein>
<sequence length="124" mass="14881">MDTKAVNWRGLNRQLNSLLVKNIAETQKKRLLIFFSVKKSCQLEITKNIRTAFLEFVNEQPEYAFMNTRKEIARSIHQLEQEIKEFELAQFDDSWPSYYKMRLKTTNAELIAFEYWLRVITNLL</sequence>
<organism evidence="1 2">
    <name type="scientific">Caproicibacterium amylolyticum</name>
    <dbReference type="NCBI Taxonomy" id="2766537"/>
    <lineage>
        <taxon>Bacteria</taxon>
        <taxon>Bacillati</taxon>
        <taxon>Bacillota</taxon>
        <taxon>Clostridia</taxon>
        <taxon>Eubacteriales</taxon>
        <taxon>Oscillospiraceae</taxon>
        <taxon>Caproicibacterium</taxon>
    </lineage>
</organism>
<gene>
    <name evidence="1" type="ORF">H6X83_04620</name>
</gene>
<keyword evidence="2" id="KW-1185">Reference proteome</keyword>